<proteinExistence type="predicted"/>
<evidence type="ECO:0000313" key="2">
    <source>
        <dbReference type="Proteomes" id="UP000002730"/>
    </source>
</evidence>
<dbReference type="Proteomes" id="UP000002730">
    <property type="component" value="Chromosome"/>
</dbReference>
<dbReference type="eggNOG" id="ENOG5032WIR">
    <property type="taxonomic scope" value="Bacteria"/>
</dbReference>
<name>D9SKT1_CLOC7</name>
<organism evidence="1 2">
    <name type="scientific">Clostridium cellulovorans (strain ATCC 35296 / DSM 3052 / OCM 3 / 743B)</name>
    <dbReference type="NCBI Taxonomy" id="573061"/>
    <lineage>
        <taxon>Bacteria</taxon>
        <taxon>Bacillati</taxon>
        <taxon>Bacillota</taxon>
        <taxon>Clostridia</taxon>
        <taxon>Eubacteriales</taxon>
        <taxon>Clostridiaceae</taxon>
        <taxon>Clostridium</taxon>
    </lineage>
</organism>
<evidence type="ECO:0000313" key="1">
    <source>
        <dbReference type="EMBL" id="ADL53503.1"/>
    </source>
</evidence>
<dbReference type="HOGENOM" id="CLU_149194_0_0_9"/>
<sequence>MKVEGYFSNIKEANETVEKLNNQGFKGAFVDINDHRSSAYSQSGTLGAEGMSSLSGAVLGKSNITGERSSSPLVAASPMVSGMGNFEEVANVECKVVVDINDTDLQNVNNIISSMGGSTKNPNVQIPKGLENIDQDAFIFKNLRK</sequence>
<protein>
    <submittedName>
        <fullName evidence="1">Uncharacterized protein</fullName>
    </submittedName>
</protein>
<dbReference type="EMBL" id="CP002160">
    <property type="protein sequence ID" value="ADL53503.1"/>
    <property type="molecule type" value="Genomic_DNA"/>
</dbReference>
<accession>D9SKT1</accession>
<dbReference type="OrthoDB" id="1907002at2"/>
<dbReference type="AlphaFoldDB" id="D9SKT1"/>
<gene>
    <name evidence="1" type="ordered locus">Clocel_3833</name>
</gene>
<keyword evidence="2" id="KW-1185">Reference proteome</keyword>
<dbReference type="KEGG" id="ccb:Clocel_3833"/>
<dbReference type="RefSeq" id="WP_010073843.1">
    <property type="nucleotide sequence ID" value="NC_014393.1"/>
</dbReference>
<reference evidence="1 2" key="1">
    <citation type="submission" date="2010-08" db="EMBL/GenBank/DDBJ databases">
        <title>Complete sequence of Clostridium cellulovorans 743B.</title>
        <authorList>
            <consortium name="US DOE Joint Genome Institute"/>
            <person name="Lucas S."/>
            <person name="Copeland A."/>
            <person name="Lapidus A."/>
            <person name="Cheng J.-F."/>
            <person name="Bruce D."/>
            <person name="Goodwin L."/>
            <person name="Pitluck S."/>
            <person name="Chertkov O."/>
            <person name="Detter J.C."/>
            <person name="Han C."/>
            <person name="Tapia R."/>
            <person name="Land M."/>
            <person name="Hauser L."/>
            <person name="Chang Y.-J."/>
            <person name="Jeffries C."/>
            <person name="Kyrpides N."/>
            <person name="Ivanova N."/>
            <person name="Mikhailova N."/>
            <person name="Hemme C.L."/>
            <person name="Woyke T."/>
        </authorList>
    </citation>
    <scope>NUCLEOTIDE SEQUENCE [LARGE SCALE GENOMIC DNA]</scope>
    <source>
        <strain evidence="2">ATCC 35296 / DSM 3052 / OCM 3 / 743B</strain>
    </source>
</reference>